<evidence type="ECO:0000256" key="4">
    <source>
        <dbReference type="ARBA" id="ARBA00022741"/>
    </source>
</evidence>
<dbReference type="EC" id="2.7.1.59" evidence="1"/>
<gene>
    <name evidence="11" type="primary">nagK_3</name>
    <name evidence="10" type="ORF">CLV79_11612</name>
    <name evidence="11" type="ORF">LOS8367_03061</name>
</gene>
<keyword evidence="5 11" id="KW-0418">Kinase</keyword>
<dbReference type="Gene3D" id="3.30.420.40">
    <property type="match status" value="2"/>
</dbReference>
<dbReference type="CDD" id="cd24057">
    <property type="entry name" value="ASKHA_NBD_ROK_NAGK"/>
    <property type="match status" value="1"/>
</dbReference>
<protein>
    <recommendedName>
        <fullName evidence="1">N-acetylglucosamine kinase</fullName>
        <ecNumber evidence="1">2.7.1.59</ecNumber>
    </recommendedName>
</protein>
<keyword evidence="4" id="KW-0547">Nucleotide-binding</keyword>
<dbReference type="GO" id="GO:0005524">
    <property type="term" value="F:ATP binding"/>
    <property type="evidence" value="ECO:0007669"/>
    <property type="project" value="UniProtKB-KW"/>
</dbReference>
<evidence type="ECO:0000256" key="7">
    <source>
        <dbReference type="ARBA" id="ARBA00022840"/>
    </source>
</evidence>
<dbReference type="EMBL" id="FWFY01000010">
    <property type="protein sequence ID" value="SLN62749.1"/>
    <property type="molecule type" value="Genomic_DNA"/>
</dbReference>
<evidence type="ECO:0000313" key="11">
    <source>
        <dbReference type="EMBL" id="SLN62749.1"/>
    </source>
</evidence>
<keyword evidence="6" id="KW-0862">Zinc</keyword>
<dbReference type="PANTHER" id="PTHR18964:SF162">
    <property type="entry name" value="N-ACETYL-D-GLUCOSAMINE KINASE"/>
    <property type="match status" value="1"/>
</dbReference>
<keyword evidence="2 11" id="KW-0808">Transferase</keyword>
<dbReference type="Proteomes" id="UP000193495">
    <property type="component" value="Unassembled WGS sequence"/>
</dbReference>
<reference evidence="10 13" key="2">
    <citation type="submission" date="2018-03" db="EMBL/GenBank/DDBJ databases">
        <title>Genomic Encyclopedia of Archaeal and Bacterial Type Strains, Phase II (KMG-II): from individual species to whole genera.</title>
        <authorList>
            <person name="Goeker M."/>
        </authorList>
    </citation>
    <scope>NUCLEOTIDE SEQUENCE [LARGE SCALE GENOMIC DNA]</scope>
    <source>
        <strain evidence="10 13">DSM 29956</strain>
    </source>
</reference>
<dbReference type="Proteomes" id="UP000240624">
    <property type="component" value="Unassembled WGS sequence"/>
</dbReference>
<dbReference type="InterPro" id="IPR000600">
    <property type="entry name" value="ROK"/>
</dbReference>
<name>A0A1X6ZV95_9RHOB</name>
<dbReference type="InterPro" id="IPR043129">
    <property type="entry name" value="ATPase_NBD"/>
</dbReference>
<evidence type="ECO:0000256" key="1">
    <source>
        <dbReference type="ARBA" id="ARBA00012122"/>
    </source>
</evidence>
<dbReference type="Pfam" id="PF00480">
    <property type="entry name" value="ROK"/>
    <property type="match status" value="1"/>
</dbReference>
<evidence type="ECO:0000313" key="12">
    <source>
        <dbReference type="Proteomes" id="UP000193495"/>
    </source>
</evidence>
<dbReference type="PANTHER" id="PTHR18964">
    <property type="entry name" value="ROK (REPRESSOR, ORF, KINASE) FAMILY"/>
    <property type="match status" value="1"/>
</dbReference>
<evidence type="ECO:0000313" key="10">
    <source>
        <dbReference type="EMBL" id="PSK81358.1"/>
    </source>
</evidence>
<evidence type="ECO:0000313" key="13">
    <source>
        <dbReference type="Proteomes" id="UP000240624"/>
    </source>
</evidence>
<evidence type="ECO:0000256" key="2">
    <source>
        <dbReference type="ARBA" id="ARBA00022679"/>
    </source>
</evidence>
<evidence type="ECO:0000256" key="9">
    <source>
        <dbReference type="ARBA" id="ARBA00049065"/>
    </source>
</evidence>
<dbReference type="SUPFAM" id="SSF53067">
    <property type="entry name" value="Actin-like ATPase domain"/>
    <property type="match status" value="1"/>
</dbReference>
<comment type="catalytic activity">
    <reaction evidence="9">
        <text>N-acetyl-D-glucosamine + ATP = N-acetyl-D-glucosamine 6-phosphate + ADP + H(+)</text>
        <dbReference type="Rhea" id="RHEA:17417"/>
        <dbReference type="ChEBI" id="CHEBI:15378"/>
        <dbReference type="ChEBI" id="CHEBI:30616"/>
        <dbReference type="ChEBI" id="CHEBI:57513"/>
        <dbReference type="ChEBI" id="CHEBI:456216"/>
        <dbReference type="ChEBI" id="CHEBI:506227"/>
        <dbReference type="EC" id="2.7.1.59"/>
    </reaction>
</comment>
<dbReference type="EMBL" id="PYGB01000016">
    <property type="protein sequence ID" value="PSK81358.1"/>
    <property type="molecule type" value="Genomic_DNA"/>
</dbReference>
<keyword evidence="3" id="KW-0479">Metal-binding</keyword>
<accession>A0A1X6ZV95</accession>
<dbReference type="AlphaFoldDB" id="A0A1X6ZV95"/>
<proteinExistence type="predicted"/>
<dbReference type="RefSeq" id="WP_085897375.1">
    <property type="nucleotide sequence ID" value="NZ_FWFY01000010.1"/>
</dbReference>
<reference evidence="11 12" key="1">
    <citation type="submission" date="2017-03" db="EMBL/GenBank/DDBJ databases">
        <authorList>
            <person name="Afonso C.L."/>
            <person name="Miller P.J."/>
            <person name="Scott M.A."/>
            <person name="Spackman E."/>
            <person name="Goraichik I."/>
            <person name="Dimitrov K.M."/>
            <person name="Suarez D.L."/>
            <person name="Swayne D.E."/>
        </authorList>
    </citation>
    <scope>NUCLEOTIDE SEQUENCE [LARGE SCALE GENOMIC DNA]</scope>
    <source>
        <strain evidence="11 12">CECT 8367</strain>
    </source>
</reference>
<evidence type="ECO:0000256" key="3">
    <source>
        <dbReference type="ARBA" id="ARBA00022723"/>
    </source>
</evidence>
<evidence type="ECO:0000256" key="6">
    <source>
        <dbReference type="ARBA" id="ARBA00022833"/>
    </source>
</evidence>
<evidence type="ECO:0000256" key="8">
    <source>
        <dbReference type="ARBA" id="ARBA00023277"/>
    </source>
</evidence>
<dbReference type="GO" id="GO:0045127">
    <property type="term" value="F:N-acetylglucosamine kinase activity"/>
    <property type="evidence" value="ECO:0007669"/>
    <property type="project" value="UniProtKB-EC"/>
</dbReference>
<organism evidence="11 12">
    <name type="scientific">Limimaricola soesokkakensis</name>
    <dbReference type="NCBI Taxonomy" id="1343159"/>
    <lineage>
        <taxon>Bacteria</taxon>
        <taxon>Pseudomonadati</taxon>
        <taxon>Pseudomonadota</taxon>
        <taxon>Alphaproteobacteria</taxon>
        <taxon>Rhodobacterales</taxon>
        <taxon>Paracoccaceae</taxon>
        <taxon>Limimaricola</taxon>
    </lineage>
</organism>
<sequence>MTALLCGGIDLGGTKIEARLFEGPEASTTELRRIPTPRQSYAAMLEALEEQIRWLAEKAERADLPIGIAVPGIIDPESGRIFAANIPATGHSVRDDLQERLGRTFPVVNDCMAFALSEARGGAGEGHGTVMGLILGTGVGGGICVDGAPSRRHGGLAVELGHIGLPASAAARHGLALRRCGCGRMGCLETAVSGTGLANIAEDMLGTRMSGEELVRQGESGVLDVWADIAGECLLTIQLMLAPDCIILGGGLSNLPDVVPRLERSLRSHALDNMKPTRLLRARHGDSSGTRGAALLARR</sequence>
<keyword evidence="8" id="KW-0119">Carbohydrate metabolism</keyword>
<keyword evidence="13" id="KW-1185">Reference proteome</keyword>
<dbReference type="OrthoDB" id="9810372at2"/>
<dbReference type="GO" id="GO:0046872">
    <property type="term" value="F:metal ion binding"/>
    <property type="evidence" value="ECO:0007669"/>
    <property type="project" value="UniProtKB-KW"/>
</dbReference>
<evidence type="ECO:0000256" key="5">
    <source>
        <dbReference type="ARBA" id="ARBA00022777"/>
    </source>
</evidence>
<keyword evidence="7" id="KW-0067">ATP-binding</keyword>